<protein>
    <submittedName>
        <fullName evidence="1">Uncharacterized protein</fullName>
    </submittedName>
</protein>
<dbReference type="Proteomes" id="UP000765507">
    <property type="component" value="Unassembled WGS sequence"/>
</dbReference>
<dbReference type="AlphaFoldDB" id="A0A8T1TK39"/>
<dbReference type="OrthoDB" id="9384695at2759"/>
<keyword evidence="2" id="KW-1185">Reference proteome</keyword>
<proteinExistence type="predicted"/>
<evidence type="ECO:0000313" key="2">
    <source>
        <dbReference type="Proteomes" id="UP000765507"/>
    </source>
</evidence>
<organism evidence="1 2">
    <name type="scientific">Chelydra serpentina</name>
    <name type="common">Snapping turtle</name>
    <name type="synonym">Testudo serpentina</name>
    <dbReference type="NCBI Taxonomy" id="8475"/>
    <lineage>
        <taxon>Eukaryota</taxon>
        <taxon>Metazoa</taxon>
        <taxon>Chordata</taxon>
        <taxon>Craniata</taxon>
        <taxon>Vertebrata</taxon>
        <taxon>Euteleostomi</taxon>
        <taxon>Archelosauria</taxon>
        <taxon>Testudinata</taxon>
        <taxon>Testudines</taxon>
        <taxon>Cryptodira</taxon>
        <taxon>Durocryptodira</taxon>
        <taxon>Americhelydia</taxon>
        <taxon>Chelydroidea</taxon>
        <taxon>Chelydridae</taxon>
        <taxon>Chelydra</taxon>
    </lineage>
</organism>
<comment type="caution">
    <text evidence="1">The sequence shown here is derived from an EMBL/GenBank/DDBJ whole genome shotgun (WGS) entry which is preliminary data.</text>
</comment>
<gene>
    <name evidence="1" type="ORF">G0U57_007228</name>
</gene>
<reference evidence="1 2" key="1">
    <citation type="journal article" date="2020" name="G3 (Bethesda)">
        <title>Draft Genome of the Common Snapping Turtle, Chelydra serpentina, a Model for Phenotypic Plasticity in Reptiles.</title>
        <authorList>
            <person name="Das D."/>
            <person name="Singh S.K."/>
            <person name="Bierstedt J."/>
            <person name="Erickson A."/>
            <person name="Galli G.L.J."/>
            <person name="Crossley D.A. 2nd"/>
            <person name="Rhen T."/>
        </authorList>
    </citation>
    <scope>NUCLEOTIDE SEQUENCE [LARGE SCALE GENOMIC DNA]</scope>
    <source>
        <strain evidence="1">KW</strain>
    </source>
</reference>
<sequence length="112" mass="13173">ENFTTPTNVTCPKCSHEYTDEFIQELHKIKNNVDVLIVERDMEKLKNICPFLKKSPGNHSPCETITTDFGTFKKDLKKFVSWINEKNICNKTQKMDKVYSSPKYYWAALKNY</sequence>
<feature type="non-terminal residue" evidence="1">
    <location>
        <position position="112"/>
    </location>
</feature>
<dbReference type="EMBL" id="JAHGAV010000001">
    <property type="protein sequence ID" value="KAG6941130.1"/>
    <property type="molecule type" value="Genomic_DNA"/>
</dbReference>
<name>A0A8T1TK39_CHESE</name>
<evidence type="ECO:0000313" key="1">
    <source>
        <dbReference type="EMBL" id="KAG6941130.1"/>
    </source>
</evidence>
<accession>A0A8T1TK39</accession>